<dbReference type="Pfam" id="PF05164">
    <property type="entry name" value="ZapA"/>
    <property type="match status" value="1"/>
</dbReference>
<dbReference type="AlphaFoldDB" id="A0A1I6L9Y4"/>
<dbReference type="EMBL" id="FOZG01000002">
    <property type="protein sequence ID" value="SFS00204.1"/>
    <property type="molecule type" value="Genomic_DNA"/>
</dbReference>
<gene>
    <name evidence="1" type="ORF">SAMN05192580_2485</name>
</gene>
<dbReference type="Proteomes" id="UP000198824">
    <property type="component" value="Unassembled WGS sequence"/>
</dbReference>
<keyword evidence="1" id="KW-0132">Cell division</keyword>
<keyword evidence="2" id="KW-1185">Reference proteome</keyword>
<dbReference type="STRING" id="1166337.SAMN05192580_2485"/>
<dbReference type="OrthoDB" id="9797575at2"/>
<keyword evidence="1" id="KW-0131">Cell cycle</keyword>
<evidence type="ECO:0000313" key="2">
    <source>
        <dbReference type="Proteomes" id="UP000198824"/>
    </source>
</evidence>
<name>A0A1I6L9Y4_9SPHN</name>
<reference evidence="1 2" key="1">
    <citation type="submission" date="2016-10" db="EMBL/GenBank/DDBJ databases">
        <authorList>
            <person name="de Groot N.N."/>
        </authorList>
    </citation>
    <scope>NUCLEOTIDE SEQUENCE [LARGE SCALE GENOMIC DNA]</scope>
    <source>
        <strain evidence="1 2">S5-249</strain>
    </source>
</reference>
<proteinExistence type="predicted"/>
<organism evidence="1 2">
    <name type="scientific">Sphingomonas jatrophae</name>
    <dbReference type="NCBI Taxonomy" id="1166337"/>
    <lineage>
        <taxon>Bacteria</taxon>
        <taxon>Pseudomonadati</taxon>
        <taxon>Pseudomonadota</taxon>
        <taxon>Alphaproteobacteria</taxon>
        <taxon>Sphingomonadales</taxon>
        <taxon>Sphingomonadaceae</taxon>
        <taxon>Sphingomonas</taxon>
    </lineage>
</organism>
<dbReference type="SUPFAM" id="SSF102829">
    <property type="entry name" value="Cell division protein ZapA-like"/>
    <property type="match status" value="1"/>
</dbReference>
<evidence type="ECO:0000313" key="1">
    <source>
        <dbReference type="EMBL" id="SFS00204.1"/>
    </source>
</evidence>
<sequence length="105" mass="11035">MARVTLNVAGRPYDIAVRDGDEPRFTELARLVDDKAMQAARGMGGLTEGRQLLFAALLLADELDAARAAAAAPAPAPAPTLDPAALERLADRAEALAEQLEQARA</sequence>
<protein>
    <submittedName>
        <fullName evidence="1">Cell division protein ZapA</fullName>
    </submittedName>
</protein>
<dbReference type="InterPro" id="IPR036192">
    <property type="entry name" value="Cell_div_ZapA-like_sf"/>
</dbReference>
<dbReference type="GO" id="GO:0051301">
    <property type="term" value="P:cell division"/>
    <property type="evidence" value="ECO:0007669"/>
    <property type="project" value="UniProtKB-KW"/>
</dbReference>
<dbReference type="InterPro" id="IPR007838">
    <property type="entry name" value="Cell_div_ZapA-like"/>
</dbReference>
<accession>A0A1I6L9Y4</accession>
<dbReference type="RefSeq" id="WP_093314968.1">
    <property type="nucleotide sequence ID" value="NZ_FOZG01000002.1"/>
</dbReference>